<dbReference type="EMBL" id="ML978072">
    <property type="protein sequence ID" value="KAF2012918.1"/>
    <property type="molecule type" value="Genomic_DNA"/>
</dbReference>
<keyword evidence="14" id="KW-0249">Electron transport</keyword>
<dbReference type="PROSITE" id="PS00086">
    <property type="entry name" value="CYTOCHROME_P450"/>
    <property type="match status" value="1"/>
</dbReference>
<dbReference type="Gene3D" id="3.40.309.10">
    <property type="entry name" value="Aldehyde Dehydrogenase, Chain A, domain 2"/>
    <property type="match status" value="1"/>
</dbReference>
<dbReference type="Gene3D" id="2.40.30.10">
    <property type="entry name" value="Translation factors"/>
    <property type="match status" value="1"/>
</dbReference>
<keyword evidence="16 21" id="KW-0408">Iron</keyword>
<feature type="transmembrane region" description="Helical" evidence="22">
    <location>
        <begin position="115"/>
        <end position="137"/>
    </location>
</feature>
<dbReference type="Pfam" id="PF00067">
    <property type="entry name" value="p450"/>
    <property type="match status" value="1"/>
</dbReference>
<evidence type="ECO:0000256" key="14">
    <source>
        <dbReference type="ARBA" id="ARBA00022982"/>
    </source>
</evidence>
<dbReference type="InterPro" id="IPR023173">
    <property type="entry name" value="NADPH_Cyt_P450_Rdtase_alpha"/>
</dbReference>
<dbReference type="InterPro" id="IPR017927">
    <property type="entry name" value="FAD-bd_FR_type"/>
</dbReference>
<dbReference type="PANTHER" id="PTHR43570">
    <property type="entry name" value="ALDEHYDE DEHYDROGENASE"/>
    <property type="match status" value="1"/>
</dbReference>
<dbReference type="GO" id="GO:0004497">
    <property type="term" value="F:monooxygenase activity"/>
    <property type="evidence" value="ECO:0007669"/>
    <property type="project" value="UniProtKB-KW"/>
</dbReference>
<dbReference type="InterPro" id="IPR017938">
    <property type="entry name" value="Riboflavin_synthase-like_b-brl"/>
</dbReference>
<dbReference type="Gene3D" id="3.40.50.360">
    <property type="match status" value="1"/>
</dbReference>
<dbReference type="PROSITE" id="PS51384">
    <property type="entry name" value="FAD_FR"/>
    <property type="match status" value="1"/>
</dbReference>
<dbReference type="GO" id="GO:0005737">
    <property type="term" value="C:cytoplasm"/>
    <property type="evidence" value="ECO:0007669"/>
    <property type="project" value="TreeGrafter"/>
</dbReference>
<accession>A0A6A5XI49</accession>
<keyword evidence="11" id="KW-0125">Carotenoid biosynthesis</keyword>
<dbReference type="Pfam" id="PF00175">
    <property type="entry name" value="NAD_binding_1"/>
    <property type="match status" value="1"/>
</dbReference>
<keyword evidence="8" id="KW-0285">Flavoprotein</keyword>
<dbReference type="InterPro" id="IPR008254">
    <property type="entry name" value="Flavodoxin/NO_synth"/>
</dbReference>
<dbReference type="PANTHER" id="PTHR43570:SF16">
    <property type="entry name" value="ALDEHYDE DEHYDROGENASE TYPE III, ISOFORM Q"/>
    <property type="match status" value="1"/>
</dbReference>
<keyword evidence="10 21" id="KW-0479">Metal-binding</keyword>
<evidence type="ECO:0000256" key="8">
    <source>
        <dbReference type="ARBA" id="ARBA00022630"/>
    </source>
</evidence>
<evidence type="ECO:0000256" key="22">
    <source>
        <dbReference type="SAM" id="Phobius"/>
    </source>
</evidence>
<dbReference type="CDD" id="cd06206">
    <property type="entry name" value="bifunctional_CYPOR"/>
    <property type="match status" value="1"/>
</dbReference>
<evidence type="ECO:0000256" key="9">
    <source>
        <dbReference type="ARBA" id="ARBA00022643"/>
    </source>
</evidence>
<evidence type="ECO:0000256" key="13">
    <source>
        <dbReference type="ARBA" id="ARBA00022857"/>
    </source>
</evidence>
<dbReference type="EC" id="1.2.1.82" evidence="18"/>
<dbReference type="InterPro" id="IPR029039">
    <property type="entry name" value="Flavoprotein-like_sf"/>
</dbReference>
<dbReference type="InterPro" id="IPR036396">
    <property type="entry name" value="Cyt_P450_sf"/>
</dbReference>
<feature type="binding site" description="axial binding residue" evidence="21">
    <location>
        <position position="865"/>
    </location>
    <ligand>
        <name>heme</name>
        <dbReference type="ChEBI" id="CHEBI:30413"/>
    </ligand>
    <ligandPart>
        <name>Fe</name>
        <dbReference type="ChEBI" id="CHEBI:18248"/>
    </ligandPart>
</feature>
<keyword evidence="6" id="KW-0813">Transport</keyword>
<evidence type="ECO:0000256" key="19">
    <source>
        <dbReference type="ARBA" id="ARBA00071369"/>
    </source>
</evidence>
<keyword evidence="15" id="KW-0560">Oxidoreductase</keyword>
<keyword evidence="26" id="KW-1185">Reference proteome</keyword>
<dbReference type="Pfam" id="PF00171">
    <property type="entry name" value="Aldedh"/>
    <property type="match status" value="1"/>
</dbReference>
<evidence type="ECO:0000256" key="1">
    <source>
        <dbReference type="ARBA" id="ARBA00001917"/>
    </source>
</evidence>
<dbReference type="FunFam" id="3.40.605.10:FF:000004">
    <property type="entry name" value="Aldehyde dehydrogenase"/>
    <property type="match status" value="1"/>
</dbReference>
<dbReference type="InterPro" id="IPR001128">
    <property type="entry name" value="Cyt_P450"/>
</dbReference>
<dbReference type="RefSeq" id="XP_033381257.1">
    <property type="nucleotide sequence ID" value="XM_033534086.1"/>
</dbReference>
<evidence type="ECO:0000256" key="7">
    <source>
        <dbReference type="ARBA" id="ARBA00022617"/>
    </source>
</evidence>
<dbReference type="GO" id="GO:0016705">
    <property type="term" value="F:oxidoreductase activity, acting on paired donors, with incorporation or reduction of molecular oxygen"/>
    <property type="evidence" value="ECO:0007669"/>
    <property type="project" value="InterPro"/>
</dbReference>
<dbReference type="CDD" id="cd07135">
    <property type="entry name" value="ALDH_F14-YMR110C"/>
    <property type="match status" value="1"/>
</dbReference>
<evidence type="ECO:0000256" key="15">
    <source>
        <dbReference type="ARBA" id="ARBA00023002"/>
    </source>
</evidence>
<dbReference type="InterPro" id="IPR017972">
    <property type="entry name" value="Cyt_P450_CS"/>
</dbReference>
<comment type="similarity">
    <text evidence="4">Belongs to the aldehyde dehydrogenase family.</text>
</comment>
<keyword evidence="7 21" id="KW-0349">Heme</keyword>
<dbReference type="GO" id="GO:0016117">
    <property type="term" value="P:carotenoid biosynthetic process"/>
    <property type="evidence" value="ECO:0007669"/>
    <property type="project" value="UniProtKB-KW"/>
</dbReference>
<organism evidence="25 26">
    <name type="scientific">Aaosphaeria arxii CBS 175.79</name>
    <dbReference type="NCBI Taxonomy" id="1450172"/>
    <lineage>
        <taxon>Eukaryota</taxon>
        <taxon>Fungi</taxon>
        <taxon>Dikarya</taxon>
        <taxon>Ascomycota</taxon>
        <taxon>Pezizomycotina</taxon>
        <taxon>Dothideomycetes</taxon>
        <taxon>Pleosporomycetidae</taxon>
        <taxon>Pleosporales</taxon>
        <taxon>Pleosporales incertae sedis</taxon>
        <taxon>Aaosphaeria</taxon>
    </lineage>
</organism>
<dbReference type="GO" id="GO:0020037">
    <property type="term" value="F:heme binding"/>
    <property type="evidence" value="ECO:0007669"/>
    <property type="project" value="InterPro"/>
</dbReference>
<dbReference type="InterPro" id="IPR001433">
    <property type="entry name" value="OxRdtase_FAD/NAD-bd"/>
</dbReference>
<evidence type="ECO:0000256" key="10">
    <source>
        <dbReference type="ARBA" id="ARBA00022723"/>
    </source>
</evidence>
<keyword evidence="22" id="KW-0812">Transmembrane</keyword>
<reference evidence="25" key="1">
    <citation type="journal article" date="2020" name="Stud. Mycol.">
        <title>101 Dothideomycetes genomes: a test case for predicting lifestyles and emergence of pathogens.</title>
        <authorList>
            <person name="Haridas S."/>
            <person name="Albert R."/>
            <person name="Binder M."/>
            <person name="Bloem J."/>
            <person name="Labutti K."/>
            <person name="Salamov A."/>
            <person name="Andreopoulos B."/>
            <person name="Baker S."/>
            <person name="Barry K."/>
            <person name="Bills G."/>
            <person name="Bluhm B."/>
            <person name="Cannon C."/>
            <person name="Castanera R."/>
            <person name="Culley D."/>
            <person name="Daum C."/>
            <person name="Ezra D."/>
            <person name="Gonzalez J."/>
            <person name="Henrissat B."/>
            <person name="Kuo A."/>
            <person name="Liang C."/>
            <person name="Lipzen A."/>
            <person name="Lutzoni F."/>
            <person name="Magnuson J."/>
            <person name="Mondo S."/>
            <person name="Nolan M."/>
            <person name="Ohm R."/>
            <person name="Pangilinan J."/>
            <person name="Park H.-J."/>
            <person name="Ramirez L."/>
            <person name="Alfaro M."/>
            <person name="Sun H."/>
            <person name="Tritt A."/>
            <person name="Yoshinaga Y."/>
            <person name="Zwiers L.-H."/>
            <person name="Turgeon B."/>
            <person name="Goodwin S."/>
            <person name="Spatafora J."/>
            <person name="Crous P."/>
            <person name="Grigoriev I."/>
        </authorList>
    </citation>
    <scope>NUCLEOTIDE SEQUENCE</scope>
    <source>
        <strain evidence="25">CBS 175.79</strain>
    </source>
</reference>
<dbReference type="InterPro" id="IPR016163">
    <property type="entry name" value="Ald_DH_C"/>
</dbReference>
<dbReference type="InterPro" id="IPR003097">
    <property type="entry name" value="CysJ-like_FAD-binding"/>
</dbReference>
<dbReference type="SUPFAM" id="SSF63380">
    <property type="entry name" value="Riboflavin synthase domain-like"/>
    <property type="match status" value="1"/>
</dbReference>
<feature type="domain" description="FAD-binding FR-type" evidence="24">
    <location>
        <begin position="1136"/>
        <end position="1367"/>
    </location>
</feature>
<dbReference type="Pfam" id="PF00258">
    <property type="entry name" value="Flavodoxin_1"/>
    <property type="match status" value="1"/>
</dbReference>
<evidence type="ECO:0000256" key="11">
    <source>
        <dbReference type="ARBA" id="ARBA00022746"/>
    </source>
</evidence>
<dbReference type="Gene3D" id="3.40.50.80">
    <property type="entry name" value="Nucleotide-binding domain of ferredoxin-NADP reductase (FNR) module"/>
    <property type="match status" value="1"/>
</dbReference>
<evidence type="ECO:0000259" key="24">
    <source>
        <dbReference type="PROSITE" id="PS51384"/>
    </source>
</evidence>
<evidence type="ECO:0000313" key="26">
    <source>
        <dbReference type="Proteomes" id="UP000799778"/>
    </source>
</evidence>
<proteinExistence type="inferred from homology"/>
<evidence type="ECO:0000256" key="16">
    <source>
        <dbReference type="ARBA" id="ARBA00023004"/>
    </source>
</evidence>
<keyword evidence="17" id="KW-0503">Monooxygenase</keyword>
<dbReference type="InterPro" id="IPR016161">
    <property type="entry name" value="Ald_DH/histidinol_DH"/>
</dbReference>
<evidence type="ECO:0000256" key="5">
    <source>
        <dbReference type="ARBA" id="ARBA00010018"/>
    </source>
</evidence>
<evidence type="ECO:0000256" key="21">
    <source>
        <dbReference type="PIRSR" id="PIRSR602401-1"/>
    </source>
</evidence>
<evidence type="ECO:0000256" key="2">
    <source>
        <dbReference type="ARBA" id="ARBA00001971"/>
    </source>
</evidence>
<keyword evidence="22" id="KW-0472">Membrane</keyword>
<gene>
    <name evidence="25" type="ORF">BU24DRAFT_494834</name>
</gene>
<dbReference type="PRINTS" id="PR00463">
    <property type="entry name" value="EP450I"/>
</dbReference>
<dbReference type="Pfam" id="PF00667">
    <property type="entry name" value="FAD_binding_1"/>
    <property type="match status" value="1"/>
</dbReference>
<evidence type="ECO:0000256" key="6">
    <source>
        <dbReference type="ARBA" id="ARBA00022448"/>
    </source>
</evidence>
<evidence type="ECO:0000256" key="17">
    <source>
        <dbReference type="ARBA" id="ARBA00023033"/>
    </source>
</evidence>
<name>A0A6A5XI49_9PLEO</name>
<evidence type="ECO:0000259" key="23">
    <source>
        <dbReference type="PROSITE" id="PS50902"/>
    </source>
</evidence>
<feature type="domain" description="Flavodoxin-like" evidence="23">
    <location>
        <begin position="959"/>
        <end position="1100"/>
    </location>
</feature>
<dbReference type="SUPFAM" id="SSF52343">
    <property type="entry name" value="Ferredoxin reductase-like, C-terminal NADP-linked domain"/>
    <property type="match status" value="1"/>
</dbReference>
<dbReference type="Gene3D" id="1.10.630.10">
    <property type="entry name" value="Cytochrome P450"/>
    <property type="match status" value="1"/>
</dbReference>
<evidence type="ECO:0000256" key="3">
    <source>
        <dbReference type="ARBA" id="ARBA00001974"/>
    </source>
</evidence>
<dbReference type="GO" id="GO:0010181">
    <property type="term" value="F:FMN binding"/>
    <property type="evidence" value="ECO:0007669"/>
    <property type="project" value="InterPro"/>
</dbReference>
<dbReference type="InterPro" id="IPR015590">
    <property type="entry name" value="Aldehyde_DH_dom"/>
</dbReference>
<keyword evidence="22" id="KW-1133">Transmembrane helix</keyword>
<comment type="cofactor">
    <cofactor evidence="2 21">
        <name>heme</name>
        <dbReference type="ChEBI" id="CHEBI:30413"/>
    </cofactor>
</comment>
<keyword evidence="12" id="KW-0274">FAD</keyword>
<comment type="cofactor">
    <cofactor evidence="3">
        <name>FAD</name>
        <dbReference type="ChEBI" id="CHEBI:57692"/>
    </cofactor>
</comment>
<evidence type="ECO:0000256" key="20">
    <source>
        <dbReference type="ARBA" id="ARBA00082640"/>
    </source>
</evidence>
<dbReference type="InterPro" id="IPR039261">
    <property type="entry name" value="FNR_nucleotide-bd"/>
</dbReference>
<dbReference type="Proteomes" id="UP000799778">
    <property type="component" value="Unassembled WGS sequence"/>
</dbReference>
<dbReference type="OrthoDB" id="1470350at2759"/>
<evidence type="ECO:0000313" key="25">
    <source>
        <dbReference type="EMBL" id="KAF2012918.1"/>
    </source>
</evidence>
<dbReference type="Gene3D" id="3.40.605.10">
    <property type="entry name" value="Aldehyde Dehydrogenase, Chain A, domain 1"/>
    <property type="match status" value="1"/>
</dbReference>
<dbReference type="FunFam" id="1.10.630.10:FF:000040">
    <property type="entry name" value="Bifunctional cytochrome P450/NADPH--P450 reductase"/>
    <property type="match status" value="1"/>
</dbReference>
<dbReference type="InterPro" id="IPR016162">
    <property type="entry name" value="Ald_DH_N"/>
</dbReference>
<dbReference type="PROSITE" id="PS50902">
    <property type="entry name" value="FLAVODOXIN_LIKE"/>
    <property type="match status" value="1"/>
</dbReference>
<dbReference type="GO" id="GO:0004029">
    <property type="term" value="F:aldehyde dehydrogenase (NAD+) activity"/>
    <property type="evidence" value="ECO:0007669"/>
    <property type="project" value="TreeGrafter"/>
</dbReference>
<dbReference type="SUPFAM" id="SSF52218">
    <property type="entry name" value="Flavoproteins"/>
    <property type="match status" value="1"/>
</dbReference>
<dbReference type="SUPFAM" id="SSF48264">
    <property type="entry name" value="Cytochrome P450"/>
    <property type="match status" value="1"/>
</dbReference>
<dbReference type="GO" id="GO:0005506">
    <property type="term" value="F:iron ion binding"/>
    <property type="evidence" value="ECO:0007669"/>
    <property type="project" value="InterPro"/>
</dbReference>
<dbReference type="GO" id="GO:0006081">
    <property type="term" value="P:aldehyde metabolic process"/>
    <property type="evidence" value="ECO:0007669"/>
    <property type="project" value="InterPro"/>
</dbReference>
<evidence type="ECO:0000256" key="12">
    <source>
        <dbReference type="ARBA" id="ARBA00022827"/>
    </source>
</evidence>
<comment type="similarity">
    <text evidence="5">In the N-terminal section; belongs to the cytochrome P450 family.</text>
</comment>
<dbReference type="InterPro" id="IPR002401">
    <property type="entry name" value="Cyt_P450_E_grp-I"/>
</dbReference>
<dbReference type="Gene3D" id="1.20.990.10">
    <property type="entry name" value="NADPH-cytochrome p450 Reductase, Chain A, domain 3"/>
    <property type="match status" value="1"/>
</dbReference>
<dbReference type="InterPro" id="IPR012394">
    <property type="entry name" value="Aldehyde_DH_NAD(P)"/>
</dbReference>
<dbReference type="SUPFAM" id="SSF53720">
    <property type="entry name" value="ALDH-like"/>
    <property type="match status" value="1"/>
</dbReference>
<dbReference type="CDD" id="cd11068">
    <property type="entry name" value="CYP120A1"/>
    <property type="match status" value="1"/>
</dbReference>
<comment type="cofactor">
    <cofactor evidence="1">
        <name>FMN</name>
        <dbReference type="ChEBI" id="CHEBI:58210"/>
    </cofactor>
</comment>
<dbReference type="PRINTS" id="PR00385">
    <property type="entry name" value="P450"/>
</dbReference>
<evidence type="ECO:0000256" key="18">
    <source>
        <dbReference type="ARBA" id="ARBA00066967"/>
    </source>
</evidence>
<keyword evidence="9" id="KW-0288">FMN</keyword>
<protein>
    <recommendedName>
        <fullName evidence="19">Beta-apo-4'-carotenal oxygenase</fullName>
        <ecNumber evidence="18">1.2.1.82</ecNumber>
    </recommendedName>
    <alternativeName>
        <fullName evidence="20">Beta-apo-4'-carotenal dehydrogenase</fullName>
    </alternativeName>
</protein>
<dbReference type="GeneID" id="54291483"/>
<keyword evidence="13" id="KW-0521">NADP</keyword>
<sequence>MSNQSNLDNFNVTYKTLRQTFSSGRTKDLKWRTWQLKQLFWLLDENESAFIDSLHEDLHRHAFESLMADINEAKTHLFYALENLQKWAAGSAPPDAGFVYGTLGKAWIRKEPRGLALIIGAWNYPISTLITVAIAAISAGNAVIMKPSEMASATEQLLATLVPKYLDNTAIAVLCARPEDMAHILEYQFDFIFYTGSTRVGRIIASAAAKHVTPVALELGGQAPAIVTKNANLDLAAKRLVNAKLVNLGQICICVNHVFADPEIYDEFNARLVHWANVLLESGTDTLARIINERHFDRVQSLLLKTEGKISFTGTHDRRKKLIYPTIVTGVKVTDSLLSEEIFGPVLPVISASLESALATINSMPHPLALYIFSQDKQEIDRILDSTQSGGVTINDVAVHADVPSAPFGGVGNSGYGNFHGKWGFDTFSHDRAVQSQQTAQAVQPYTYALSMSRANSKSCSIPQPRGIPFLGNIAEFKSEDSLQDYDRLFDTHGDIFRLKFPGMGTCVFIGTQQLANEVFDESRFKKSIQADLGEIRHVVNDGLFTADHTEENWGLAHRILRPAFAPNAIQSTFDEMYDVLSQMALKWARHGPENPIHSTDDFTRLTLDTLALCTMGYRFNSFYSEEVHPFVKSMGDALVEAGKRTARPRLATTLFLSAARKFAKDISIMRVTSEELIKSRRAEKSVEGRKDLLTAMMDGIDPKTGATLSDAAIVNNLITFLIAGHETTSGTLSFAFYSMLKNPDTYQKAQQEVDKIMGKERVTIDKLSDLKYIPALLRETLRQCSPIPAVLVEPFEDTTLQGKYAIKKGEPVVVSFSRTHLDPIVYGHDACQFKPERMLDENFDRLVKEFPNCWKPFGNGMRACIGRPFAWQEMLLAMSVLLQNFDFHQLDPGYSLKLSETLTIKPKDFMIRASLRHGMSAMDLELQLSGRFKDTRNTKPKMQTLPNSGNKYPGAKPINIYFGSNSGTCEALAHRLASNASAHGFAASVVDQLNSAKEGLRSEKPIIILTASYEGQAPDNAIDFVHWLENTSDTFEDGVFYAVFGVGSSEWRQTFHRIPKVVDQLLEKKGAKRLVPLGLTDVAKNNHFQDFELWEDQVLWPALREHYAIPDSDTSIDGHGMDVSISAPRCSILRQNLCEATVHAARVLTNSEAPLKKHIEIRLPDTHSFEAGDYLAVLPINPNSTVSRVFRRFKLVRDATILIQGNPATLLPMQGPTSASDIFSSYVELSTPATRKDILRIAMYVEDTATKAHLQSLASDAIVRLEEGNSLGPSVLDILEQFPLVQMPIGVFLNMLPPIRTRQYSISSSPLSDPHVASLTYSVLNKSSPGGEGKHVGVASMYLASLQPDDRLHVSIRHPNHAFHPPKDPSLTPIICIAAGAGIAPFRGFIQQRAIQSTSLQNLAPALLIYGCHNLGDDLYREEFDHWEATGAVQIKRAYSRQQDETDGCKHVQDRMREQRQLVKEMWEAGAKIYVCGSRGVKDSVESALVEILHDVWSDEQTTAVHFLEAARGERFLVDVFD</sequence>
<evidence type="ECO:0000256" key="4">
    <source>
        <dbReference type="ARBA" id="ARBA00009986"/>
    </source>
</evidence>